<dbReference type="PANTHER" id="PTHR36115">
    <property type="entry name" value="PROLINE-RICH ANTIGEN HOMOLOG-RELATED"/>
    <property type="match status" value="1"/>
</dbReference>
<evidence type="ECO:0000313" key="8">
    <source>
        <dbReference type="EMBL" id="NHF60769.1"/>
    </source>
</evidence>
<evidence type="ECO:0000256" key="3">
    <source>
        <dbReference type="ARBA" id="ARBA00022692"/>
    </source>
</evidence>
<feature type="domain" description="RDD" evidence="7">
    <location>
        <begin position="66"/>
        <end position="178"/>
    </location>
</feature>
<dbReference type="RefSeq" id="WP_166204943.1">
    <property type="nucleotide sequence ID" value="NZ_VIKU02000005.1"/>
</dbReference>
<evidence type="ECO:0000256" key="4">
    <source>
        <dbReference type="ARBA" id="ARBA00022989"/>
    </source>
</evidence>
<evidence type="ECO:0000256" key="2">
    <source>
        <dbReference type="ARBA" id="ARBA00022475"/>
    </source>
</evidence>
<keyword evidence="3 6" id="KW-0812">Transmembrane</keyword>
<comment type="subcellular location">
    <subcellularLocation>
        <location evidence="1">Cell membrane</location>
        <topology evidence="1">Multi-pass membrane protein</topology>
    </subcellularLocation>
</comment>
<dbReference type="PANTHER" id="PTHR36115:SF4">
    <property type="entry name" value="MEMBRANE PROTEIN"/>
    <property type="match status" value="1"/>
</dbReference>
<evidence type="ECO:0000259" key="7">
    <source>
        <dbReference type="Pfam" id="PF06271"/>
    </source>
</evidence>
<keyword evidence="5 6" id="KW-0472">Membrane</keyword>
<keyword evidence="4 6" id="KW-1133">Transmembrane helix</keyword>
<evidence type="ECO:0000256" key="1">
    <source>
        <dbReference type="ARBA" id="ARBA00004651"/>
    </source>
</evidence>
<dbReference type="Proteomes" id="UP000707206">
    <property type="component" value="Unassembled WGS sequence"/>
</dbReference>
<sequence>MTREAHLQFCKICTNHKKDFNLGIVCGLTNRTADFEETCDLFEEDAELTAKVAAKVAEYALGSKTASQGKRFANYLIDQVFLVGCGMLVGVALGLILLYLFPDYLYMLDEDNRILEYLLGFIVAMIYYSFFEGFTGRSLGKFFTKTKVVTEVGDKPNFKTILVRSLCRNIPFNAFSFLGSEAVGWHDKFSGTRVVDID</sequence>
<organism evidence="8 9">
    <name type="scientific">Pelagihabitans pacificus</name>
    <dbReference type="NCBI Taxonomy" id="2696054"/>
    <lineage>
        <taxon>Bacteria</taxon>
        <taxon>Pseudomonadati</taxon>
        <taxon>Bacteroidota</taxon>
        <taxon>Flavobacteriia</taxon>
        <taxon>Flavobacteriales</taxon>
        <taxon>Flavobacteriaceae</taxon>
        <taxon>Pelagihabitans</taxon>
    </lineage>
</organism>
<reference evidence="8" key="1">
    <citation type="submission" date="2019-07" db="EMBL/GenBank/DDBJ databases">
        <authorList>
            <person name="De-Chao Zhang Q."/>
        </authorList>
    </citation>
    <scope>NUCLEOTIDE SEQUENCE</scope>
    <source>
        <strain evidence="8">TP-CH-4</strain>
    </source>
</reference>
<evidence type="ECO:0000256" key="6">
    <source>
        <dbReference type="SAM" id="Phobius"/>
    </source>
</evidence>
<keyword evidence="2" id="KW-1003">Cell membrane</keyword>
<proteinExistence type="predicted"/>
<dbReference type="EMBL" id="VIKU02000005">
    <property type="protein sequence ID" value="NHF60769.1"/>
    <property type="molecule type" value="Genomic_DNA"/>
</dbReference>
<dbReference type="AlphaFoldDB" id="A0A967E7Z6"/>
<dbReference type="GO" id="GO:0005886">
    <property type="term" value="C:plasma membrane"/>
    <property type="evidence" value="ECO:0007669"/>
    <property type="project" value="UniProtKB-SubCell"/>
</dbReference>
<reference evidence="8" key="2">
    <citation type="submission" date="2020-03" db="EMBL/GenBank/DDBJ databases">
        <title>Flavobacteriaceae bacterium strain TP-CH-4, a member of the family Flavobacteriaceae isolated from a deep-sea seamount.</title>
        <authorList>
            <person name="Zhang D.-C."/>
        </authorList>
    </citation>
    <scope>NUCLEOTIDE SEQUENCE</scope>
    <source>
        <strain evidence="8">TP-CH-4</strain>
    </source>
</reference>
<evidence type="ECO:0000313" key="9">
    <source>
        <dbReference type="Proteomes" id="UP000707206"/>
    </source>
</evidence>
<dbReference type="InterPro" id="IPR051791">
    <property type="entry name" value="Pra-immunoreactive"/>
</dbReference>
<feature type="transmembrane region" description="Helical" evidence="6">
    <location>
        <begin position="80"/>
        <end position="102"/>
    </location>
</feature>
<name>A0A967E7Z6_9FLAO</name>
<keyword evidence="9" id="KW-1185">Reference proteome</keyword>
<dbReference type="InterPro" id="IPR010432">
    <property type="entry name" value="RDD"/>
</dbReference>
<protein>
    <submittedName>
        <fullName evidence="8">RDD family protein</fullName>
    </submittedName>
</protein>
<feature type="transmembrane region" description="Helical" evidence="6">
    <location>
        <begin position="114"/>
        <end position="131"/>
    </location>
</feature>
<dbReference type="Pfam" id="PF06271">
    <property type="entry name" value="RDD"/>
    <property type="match status" value="1"/>
</dbReference>
<comment type="caution">
    <text evidence="8">The sequence shown here is derived from an EMBL/GenBank/DDBJ whole genome shotgun (WGS) entry which is preliminary data.</text>
</comment>
<accession>A0A967E7Z6</accession>
<evidence type="ECO:0000256" key="5">
    <source>
        <dbReference type="ARBA" id="ARBA00023136"/>
    </source>
</evidence>
<gene>
    <name evidence="8" type="ORF">FK220_015550</name>
</gene>